<dbReference type="Pfam" id="PF00271">
    <property type="entry name" value="Helicase_C"/>
    <property type="match status" value="1"/>
</dbReference>
<reference evidence="3 4" key="1">
    <citation type="submission" date="2022-03" db="EMBL/GenBank/DDBJ databases">
        <title>Novel taxa within the pig intestine.</title>
        <authorList>
            <person name="Wylensek D."/>
            <person name="Bishof K."/>
            <person name="Afrizal A."/>
            <person name="Clavel T."/>
        </authorList>
    </citation>
    <scope>NUCLEOTIDE SEQUENCE [LARGE SCALE GENOMIC DNA]</scope>
    <source>
        <strain evidence="3 4">CLA-KB-P133</strain>
    </source>
</reference>
<dbReference type="InterPro" id="IPR014001">
    <property type="entry name" value="Helicase_ATP-bd"/>
</dbReference>
<feature type="domain" description="Helicase C-terminal" evidence="2">
    <location>
        <begin position="414"/>
        <end position="565"/>
    </location>
</feature>
<dbReference type="InterPro" id="IPR050742">
    <property type="entry name" value="Helicase_Restrict-Modif_Enz"/>
</dbReference>
<dbReference type="InterPro" id="IPR021835">
    <property type="entry name" value="DUF3427"/>
</dbReference>
<organism evidence="3 4">
    <name type="scientific">Grylomicrobium aquisgranensis</name>
    <dbReference type="NCBI Taxonomy" id="2926318"/>
    <lineage>
        <taxon>Bacteria</taxon>
        <taxon>Bacillati</taxon>
        <taxon>Bacillota</taxon>
        <taxon>Erysipelotrichia</taxon>
        <taxon>Erysipelotrichales</taxon>
        <taxon>Erysipelotrichaceae</taxon>
        <taxon>Grylomicrobium</taxon>
    </lineage>
</organism>
<dbReference type="PANTHER" id="PTHR47396">
    <property type="entry name" value="TYPE I RESTRICTION ENZYME ECOKI R PROTEIN"/>
    <property type="match status" value="1"/>
</dbReference>
<comment type="caution">
    <text evidence="3">The sequence shown here is derived from an EMBL/GenBank/DDBJ whole genome shotgun (WGS) entry which is preliminary data.</text>
</comment>
<dbReference type="SMART" id="SM00490">
    <property type="entry name" value="HELICc"/>
    <property type="match status" value="1"/>
</dbReference>
<gene>
    <name evidence="3" type="ORF">MOZ60_09605</name>
</gene>
<dbReference type="Pfam" id="PF11907">
    <property type="entry name" value="DUF3427"/>
    <property type="match status" value="1"/>
</dbReference>
<sequence>MEDGLFYTNHAKVRFLDHLCQQIDNCLSFAFTVSFIKRAGLSLIQSHIEAALHRGVHGRIITSTYQNFTDVNSLLYFLHLQNQYPDQFACHLDNECFHDLSGNVAGFHSKGYLFTFADDAELLVGSSNITVYALLKNVEWDLASLKSDHPQTWAHACHDFETLWNDTLPLTKTLISQYHTRLCYAVERWDMDYAVANAKIQPNAMQKNALKQLNRFRCMGEDKALIIASPGSGKTYLAAFDAVNFNPRRLLYIVHEGSILRKSLDSFRNVIGSGKRFGIYDGTHRELDCDFLFSTNVTMAAHLELFSPSEFDYIIIDEAHHATASSYQKILQYFHPQFLLGMTATPERMDGDDVFSSFGNNVPYELRLRDAIVQGLVVPFHYYGIRDELLSYSDAAVKARLFSEQCASEENCELIVNEIEKHRKPGEKLKALAFCRDVSHAIMMAQALSDYYDTQYLTGRNSVGERIRAYHDLQSDDEKLEILFTVDILNEGVDIPGVNMVLFLRPTQSSTIFLQQLGRGLRKYQDKEYVTVLDFIGNDYQRSSQIAFALGSLSQNFVLEKQLVGSLVKDDFRQIGMEEYGVEIHIDDLSKKEILDQLDHINFHNKRFVQQDYENFKKYIGESSYPCHMDYLNNECAPDLLRFMNMKGAHGKTGSYYGFLKEINEQNLPSFSEEQQGYIKDVSEFLPLVRPQEYLVLQRLLPTGKEDIEEVRKYVDDNAPYTTASIFQHVLLVLQDRKLVYIQKNEISIPDGILNVEMRQYLEDLLQYGIARYENEFGDKDPSDTFCIWGKYRKAQIKLLLLKNTHDIMLGTDIYDGTVYAYVTVHKASDIKDDLRYADGFLDPQTFLWETKANLKQKELDSLCAASHIELFVRKVEAEDGLALPFTYIGSGKMHLIPNSRQDNGSWQFRVEMKQRAPQDLYFDFQLPKG</sequence>
<dbReference type="InterPro" id="IPR001650">
    <property type="entry name" value="Helicase_C-like"/>
</dbReference>
<dbReference type="PROSITE" id="PS51194">
    <property type="entry name" value="HELICASE_CTER"/>
    <property type="match status" value="1"/>
</dbReference>
<dbReference type="GO" id="GO:0005524">
    <property type="term" value="F:ATP binding"/>
    <property type="evidence" value="ECO:0007669"/>
    <property type="project" value="InterPro"/>
</dbReference>
<evidence type="ECO:0000313" key="4">
    <source>
        <dbReference type="Proteomes" id="UP001286174"/>
    </source>
</evidence>
<dbReference type="SUPFAM" id="SSF56024">
    <property type="entry name" value="Phospholipase D/nuclease"/>
    <property type="match status" value="1"/>
</dbReference>
<dbReference type="CDD" id="cd18032">
    <property type="entry name" value="DEXHc_RE_I_III_res"/>
    <property type="match status" value="1"/>
</dbReference>
<keyword evidence="4" id="KW-1185">Reference proteome</keyword>
<dbReference type="InterPro" id="IPR027417">
    <property type="entry name" value="P-loop_NTPase"/>
</dbReference>
<evidence type="ECO:0000259" key="2">
    <source>
        <dbReference type="PROSITE" id="PS51194"/>
    </source>
</evidence>
<accession>A0AB35U5R4</accession>
<dbReference type="SUPFAM" id="SSF52540">
    <property type="entry name" value="P-loop containing nucleoside triphosphate hydrolases"/>
    <property type="match status" value="1"/>
</dbReference>
<dbReference type="AlphaFoldDB" id="A0AB35U5R4"/>
<dbReference type="Pfam" id="PF04851">
    <property type="entry name" value="ResIII"/>
    <property type="match status" value="1"/>
</dbReference>
<dbReference type="PROSITE" id="PS51192">
    <property type="entry name" value="HELICASE_ATP_BIND_1"/>
    <property type="match status" value="1"/>
</dbReference>
<dbReference type="CDD" id="cd18799">
    <property type="entry name" value="SF2_C_EcoAI-like"/>
    <property type="match status" value="1"/>
</dbReference>
<dbReference type="PANTHER" id="PTHR47396:SF1">
    <property type="entry name" value="ATP-DEPENDENT HELICASE IRC3-RELATED"/>
    <property type="match status" value="1"/>
</dbReference>
<dbReference type="EMBL" id="JALBUR010000032">
    <property type="protein sequence ID" value="MDX8420339.1"/>
    <property type="molecule type" value="Genomic_DNA"/>
</dbReference>
<evidence type="ECO:0000259" key="1">
    <source>
        <dbReference type="PROSITE" id="PS51192"/>
    </source>
</evidence>
<dbReference type="Proteomes" id="UP001286174">
    <property type="component" value="Unassembled WGS sequence"/>
</dbReference>
<dbReference type="InterPro" id="IPR006935">
    <property type="entry name" value="Helicase/UvrB_N"/>
</dbReference>
<dbReference type="GO" id="GO:0016787">
    <property type="term" value="F:hydrolase activity"/>
    <property type="evidence" value="ECO:0007669"/>
    <property type="project" value="InterPro"/>
</dbReference>
<dbReference type="GO" id="GO:0003677">
    <property type="term" value="F:DNA binding"/>
    <property type="evidence" value="ECO:0007669"/>
    <property type="project" value="InterPro"/>
</dbReference>
<dbReference type="Gene3D" id="3.40.50.300">
    <property type="entry name" value="P-loop containing nucleotide triphosphate hydrolases"/>
    <property type="match status" value="2"/>
</dbReference>
<name>A0AB35U5R4_9FIRM</name>
<dbReference type="RefSeq" id="WP_370596501.1">
    <property type="nucleotide sequence ID" value="NZ_JALBUR010000032.1"/>
</dbReference>
<feature type="domain" description="Helicase ATP-binding" evidence="1">
    <location>
        <begin position="215"/>
        <end position="364"/>
    </location>
</feature>
<evidence type="ECO:0000313" key="3">
    <source>
        <dbReference type="EMBL" id="MDX8420339.1"/>
    </source>
</evidence>
<proteinExistence type="predicted"/>
<dbReference type="GO" id="GO:0005829">
    <property type="term" value="C:cytosol"/>
    <property type="evidence" value="ECO:0007669"/>
    <property type="project" value="TreeGrafter"/>
</dbReference>
<dbReference type="Gene3D" id="3.30.870.10">
    <property type="entry name" value="Endonuclease Chain A"/>
    <property type="match status" value="1"/>
</dbReference>
<protein>
    <submittedName>
        <fullName evidence="3">DUF3427 domain-containing protein</fullName>
    </submittedName>
</protein>
<dbReference type="Pfam" id="PF26350">
    <property type="entry name" value="DUF8090"/>
    <property type="match status" value="1"/>
</dbReference>
<dbReference type="InterPro" id="IPR058403">
    <property type="entry name" value="DUF8090"/>
</dbReference>
<dbReference type="SMART" id="SM00487">
    <property type="entry name" value="DEXDc"/>
    <property type="match status" value="1"/>
</dbReference>